<keyword evidence="2" id="KW-1185">Reference proteome</keyword>
<dbReference type="AlphaFoldDB" id="A0A7V8VFY1"/>
<gene>
    <name evidence="1" type="ORF">H0921_14305</name>
</gene>
<reference evidence="1 2" key="1">
    <citation type="submission" date="2020-07" db="EMBL/GenBank/DDBJ databases">
        <title>Thermogemmata thermophila gen. nov., sp. nov., a novel moderate thermophilic planctomycete from a Kamchatka hot spring.</title>
        <authorList>
            <person name="Elcheninov A.G."/>
            <person name="Podosokorskaya O.A."/>
            <person name="Kovaleva O.L."/>
            <person name="Novikov A."/>
            <person name="Bonch-Osmolovskaya E.A."/>
            <person name="Toshchakov S.V."/>
            <person name="Kublanov I.V."/>
        </authorList>
    </citation>
    <scope>NUCLEOTIDE SEQUENCE [LARGE SCALE GENOMIC DNA]</scope>
    <source>
        <strain evidence="1 2">2918</strain>
    </source>
</reference>
<dbReference type="EMBL" id="JACEFB010000013">
    <property type="protein sequence ID" value="MBA2227329.1"/>
    <property type="molecule type" value="Genomic_DNA"/>
</dbReference>
<accession>A0A7V8VFY1</accession>
<organism evidence="1 2">
    <name type="scientific">Thermogemmata fonticola</name>
    <dbReference type="NCBI Taxonomy" id="2755323"/>
    <lineage>
        <taxon>Bacteria</taxon>
        <taxon>Pseudomonadati</taxon>
        <taxon>Planctomycetota</taxon>
        <taxon>Planctomycetia</taxon>
        <taxon>Gemmatales</taxon>
        <taxon>Gemmataceae</taxon>
        <taxon>Thermogemmata</taxon>
    </lineage>
</organism>
<protein>
    <submittedName>
        <fullName evidence="1">Uncharacterized protein</fullName>
    </submittedName>
</protein>
<dbReference type="Proteomes" id="UP000542342">
    <property type="component" value="Unassembled WGS sequence"/>
</dbReference>
<sequence>MVSKRAALAVAVETFYEAGPALPWATSDAQAFLRTLSKCGYPSSHTRLWTAHHTTCAALASHLRRLGTSWENVEEIVILWITRTWTSSGKTFLACADTLRDDPAATALPFAEVFRLVEQAAPNARRLTWLCDFSPLPIPKAHGQGGWSERELARIATGKHVILTAAAEEEESWTSVSLQQGIWRHHLREAFEGRAAEALDSAGRLTAAGLHRYLAYAVPRTLRKTHEADRQQTPLCFPPLTPEGEAVLSQHVLAAFTPGQANPAEWLSPSRLQRVIFRSEIAGRLKDLSGFRKSYTVPERANESARKFVQRIGHSDLKADLDQMYERIREQFGYKRKEMEAVCETTGSGTIRTPDFEYTVLLELDESNPSQVIWRREVGQLSSVELVRQAAFRQVFGAVLDRLVFEFREPLDVAAYVDRWESEAPPGTKVRVNSEATQAEITLSGVAGRICVTATSVTIFGRPGDPTTLLEQFLAFLGKYLASNKSQRE</sequence>
<evidence type="ECO:0000313" key="1">
    <source>
        <dbReference type="EMBL" id="MBA2227329.1"/>
    </source>
</evidence>
<evidence type="ECO:0000313" key="2">
    <source>
        <dbReference type="Proteomes" id="UP000542342"/>
    </source>
</evidence>
<dbReference type="RefSeq" id="WP_194539195.1">
    <property type="nucleotide sequence ID" value="NZ_JACEFB010000013.1"/>
</dbReference>
<name>A0A7V8VFY1_9BACT</name>
<comment type="caution">
    <text evidence="1">The sequence shown here is derived from an EMBL/GenBank/DDBJ whole genome shotgun (WGS) entry which is preliminary data.</text>
</comment>
<proteinExistence type="predicted"/>